<evidence type="ECO:0000256" key="5">
    <source>
        <dbReference type="ARBA" id="ARBA00022692"/>
    </source>
</evidence>
<dbReference type="CTD" id="8234524"/>
<organism>
    <name type="scientific">Pediculus humanus subsp. corporis</name>
    <name type="common">Body louse</name>
    <dbReference type="NCBI Taxonomy" id="121224"/>
    <lineage>
        <taxon>Eukaryota</taxon>
        <taxon>Metazoa</taxon>
        <taxon>Ecdysozoa</taxon>
        <taxon>Arthropoda</taxon>
        <taxon>Hexapoda</taxon>
        <taxon>Insecta</taxon>
        <taxon>Pterygota</taxon>
        <taxon>Neoptera</taxon>
        <taxon>Paraneoptera</taxon>
        <taxon>Psocodea</taxon>
        <taxon>Troctomorpha</taxon>
        <taxon>Phthiraptera</taxon>
        <taxon>Anoplura</taxon>
        <taxon>Pediculidae</taxon>
        <taxon>Pediculus</taxon>
    </lineage>
</organism>
<dbReference type="eggNOG" id="KOG2706">
    <property type="taxonomic scope" value="Eukaryota"/>
</dbReference>
<comment type="pathway">
    <text evidence="9">Phospholipid metabolism.</text>
</comment>
<feature type="transmembrane region" description="Helical" evidence="11">
    <location>
        <begin position="395"/>
        <end position="418"/>
    </location>
</feature>
<dbReference type="InterPro" id="IPR049941">
    <property type="entry name" value="LPLAT_7/PORCN-like"/>
</dbReference>
<dbReference type="PANTHER" id="PTHR13906:SF16">
    <property type="entry name" value="LYSOPHOSPHOLIPID ACYLTRANSFERASE 7"/>
    <property type="match status" value="1"/>
</dbReference>
<protein>
    <recommendedName>
        <fullName evidence="10">Lysophospholipid acyltransferase 7</fullName>
    </recommendedName>
</protein>
<dbReference type="EMBL" id="DS235755">
    <property type="protein sequence ID" value="EEB16406.1"/>
    <property type="molecule type" value="Genomic_DNA"/>
</dbReference>
<dbReference type="AlphaFoldDB" id="E0VSQ0"/>
<feature type="transmembrane region" description="Helical" evidence="11">
    <location>
        <begin position="37"/>
        <end position="66"/>
    </location>
</feature>
<reference evidence="12" key="1">
    <citation type="submission" date="2007-04" db="EMBL/GenBank/DDBJ databases">
        <title>Annotation of Pediculus humanus corporis strain USDA.</title>
        <authorList>
            <person name="Kirkness E."/>
            <person name="Hannick L."/>
            <person name="Hass B."/>
            <person name="Bruggner R."/>
            <person name="Lawson D."/>
            <person name="Bidwell S."/>
            <person name="Joardar V."/>
            <person name="Caler E."/>
            <person name="Walenz B."/>
            <person name="Inman J."/>
            <person name="Schobel S."/>
            <person name="Galinsky K."/>
            <person name="Amedeo P."/>
            <person name="Strausberg R."/>
        </authorList>
    </citation>
    <scope>NUCLEOTIDE SEQUENCE</scope>
    <source>
        <strain evidence="12">USDA</strain>
    </source>
</reference>
<dbReference type="GO" id="GO:0071617">
    <property type="term" value="F:lysophospholipid acyltransferase activity"/>
    <property type="evidence" value="ECO:0007669"/>
    <property type="project" value="TreeGrafter"/>
</dbReference>
<dbReference type="EnsemblMetazoa" id="PHUM422020-RA">
    <property type="protein sequence ID" value="PHUM422020-PA"/>
    <property type="gene ID" value="PHUM422020"/>
</dbReference>
<evidence type="ECO:0000256" key="8">
    <source>
        <dbReference type="ARBA" id="ARBA00023315"/>
    </source>
</evidence>
<keyword evidence="6 11" id="KW-1133">Transmembrane helix</keyword>
<accession>E0VSQ0</accession>
<dbReference type="GO" id="GO:0006661">
    <property type="term" value="P:phosphatidylinositol biosynthetic process"/>
    <property type="evidence" value="ECO:0007669"/>
    <property type="project" value="TreeGrafter"/>
</dbReference>
<dbReference type="PANTHER" id="PTHR13906">
    <property type="entry name" value="PORCUPINE"/>
    <property type="match status" value="1"/>
</dbReference>
<gene>
    <name evidence="13" type="primary">8234524</name>
    <name evidence="12" type="ORF">Phum_PHUM422020</name>
</gene>
<feature type="transmembrane region" description="Helical" evidence="11">
    <location>
        <begin position="189"/>
        <end position="210"/>
    </location>
</feature>
<reference evidence="13" key="3">
    <citation type="submission" date="2021-02" db="UniProtKB">
        <authorList>
            <consortium name="EnsemblMetazoa"/>
        </authorList>
    </citation>
    <scope>IDENTIFICATION</scope>
    <source>
        <strain evidence="13">USDA</strain>
    </source>
</reference>
<evidence type="ECO:0000256" key="10">
    <source>
        <dbReference type="ARBA" id="ARBA00093678"/>
    </source>
</evidence>
<dbReference type="FunCoup" id="E0VSQ0">
    <property type="interactions" value="696"/>
</dbReference>
<comment type="pathway">
    <text evidence="2">Lipid metabolism; phospholipid metabolism.</text>
</comment>
<comment type="subcellular location">
    <subcellularLocation>
        <location evidence="1">Membrane</location>
        <topology evidence="1">Multi-pass membrane protein</topology>
    </subcellularLocation>
</comment>
<feature type="transmembrane region" description="Helical" evidence="11">
    <location>
        <begin position="430"/>
        <end position="448"/>
    </location>
</feature>
<feature type="transmembrane region" description="Helical" evidence="11">
    <location>
        <begin position="6"/>
        <end position="25"/>
    </location>
</feature>
<evidence type="ECO:0000256" key="9">
    <source>
        <dbReference type="ARBA" id="ARBA00025707"/>
    </source>
</evidence>
<dbReference type="GeneID" id="8234524"/>
<dbReference type="OrthoDB" id="7663182at2759"/>
<feature type="transmembrane region" description="Helical" evidence="11">
    <location>
        <begin position="362"/>
        <end position="383"/>
    </location>
</feature>
<reference evidence="12" key="2">
    <citation type="submission" date="2007-04" db="EMBL/GenBank/DDBJ databases">
        <title>The genome of the human body louse.</title>
        <authorList>
            <consortium name="The Human Body Louse Genome Consortium"/>
            <person name="Kirkness E."/>
            <person name="Walenz B."/>
            <person name="Hass B."/>
            <person name="Bruggner R."/>
            <person name="Strausberg R."/>
        </authorList>
    </citation>
    <scope>NUCLEOTIDE SEQUENCE</scope>
    <source>
        <strain evidence="12">USDA</strain>
    </source>
</reference>
<name>E0VSQ0_PEDHC</name>
<evidence type="ECO:0000256" key="3">
    <source>
        <dbReference type="ARBA" id="ARBA00010323"/>
    </source>
</evidence>
<keyword evidence="8" id="KW-0012">Acyltransferase</keyword>
<dbReference type="GO" id="GO:0016020">
    <property type="term" value="C:membrane"/>
    <property type="evidence" value="ECO:0007669"/>
    <property type="project" value="UniProtKB-SubCell"/>
</dbReference>
<feature type="transmembrane region" description="Helical" evidence="11">
    <location>
        <begin position="150"/>
        <end position="168"/>
    </location>
</feature>
<dbReference type="InterPro" id="IPR004299">
    <property type="entry name" value="MBOAT_fam"/>
</dbReference>
<dbReference type="OMA" id="TNMIQML"/>
<dbReference type="HOGENOM" id="CLU_011340_1_1_1"/>
<evidence type="ECO:0000256" key="7">
    <source>
        <dbReference type="ARBA" id="ARBA00023136"/>
    </source>
</evidence>
<dbReference type="KEGG" id="phu:Phum_PHUM422020"/>
<dbReference type="Pfam" id="PF03062">
    <property type="entry name" value="MBOAT"/>
    <property type="match status" value="1"/>
</dbReference>
<keyword evidence="4" id="KW-0808">Transferase</keyword>
<dbReference type="GO" id="GO:0030258">
    <property type="term" value="P:lipid modification"/>
    <property type="evidence" value="ECO:0007669"/>
    <property type="project" value="TreeGrafter"/>
</dbReference>
<keyword evidence="14" id="KW-1185">Reference proteome</keyword>
<proteinExistence type="inferred from homology"/>
<evidence type="ECO:0000313" key="12">
    <source>
        <dbReference type="EMBL" id="EEB16406.1"/>
    </source>
</evidence>
<evidence type="ECO:0000256" key="4">
    <source>
        <dbReference type="ARBA" id="ARBA00022679"/>
    </source>
</evidence>
<dbReference type="EMBL" id="AAZO01005168">
    <property type="status" value="NOT_ANNOTATED_CDS"/>
    <property type="molecule type" value="Genomic_DNA"/>
</dbReference>
<comment type="similarity">
    <text evidence="3">Belongs to the membrane-bound acyltransferase family.</text>
</comment>
<dbReference type="VEuPathDB" id="VectorBase:PHUM422020"/>
<keyword evidence="7 11" id="KW-0472">Membrane</keyword>
<evidence type="ECO:0000256" key="6">
    <source>
        <dbReference type="ARBA" id="ARBA00022989"/>
    </source>
</evidence>
<evidence type="ECO:0000256" key="1">
    <source>
        <dbReference type="ARBA" id="ARBA00004141"/>
    </source>
</evidence>
<sequence length="456" mass="53500">MDVNDIIYLSLLTFTIFFGCFLRKIENIHLKKWISTVAGFSIVLSVSGIHVLHSIFFTFCNSLIILYTSKRICHIISFIYSFIYLIFFRNTLYFGIDYPPSHTNLIQMIMTLKLVGLAFEIHDSYACLNSNEKSKDKTTLDLNLINFNEIIHYTFCHIGILTGPYFSYKTFSDFHKHDFYKYIRFDKAVAEKLIYVPLFIVIFLIVNSIYPVKYAESETFYLMTTFWYRLWYIIPVFVAFRMRIYIGLLLSEAACITAGIGAYPCETEPKPGKGPTVNLDLIEKMERNKALKENSKFNYDTVLNVNLWHTETDPLLRTSILYWNMCVQYWMANIVYKRFPIKLLRTVVTFAVSALWHGVYAGYYLCLCFVPPYLFLEDIWVKLLKNNAEGMKKYILNVMFWIMRTQAFSYLGMAFSLLSLENGLRYYGSVYYIYHITSAGFLILGLVLRKKLKPKM</sequence>
<keyword evidence="12" id="KW-0675">Receptor</keyword>
<dbReference type="GO" id="GO:0044233">
    <property type="term" value="C:mitochondria-associated endoplasmic reticulum membrane contact site"/>
    <property type="evidence" value="ECO:0007669"/>
    <property type="project" value="TreeGrafter"/>
</dbReference>
<evidence type="ECO:0000256" key="2">
    <source>
        <dbReference type="ARBA" id="ARBA00005074"/>
    </source>
</evidence>
<dbReference type="RefSeq" id="XP_002429144.1">
    <property type="nucleotide sequence ID" value="XM_002429099.1"/>
</dbReference>
<evidence type="ECO:0000313" key="13">
    <source>
        <dbReference type="EnsemblMetazoa" id="PHUM422020-PA"/>
    </source>
</evidence>
<feature type="transmembrane region" description="Helical" evidence="11">
    <location>
        <begin position="72"/>
        <end position="92"/>
    </location>
</feature>
<dbReference type="STRING" id="121224.E0VSQ0"/>
<evidence type="ECO:0000256" key="11">
    <source>
        <dbReference type="SAM" id="Phobius"/>
    </source>
</evidence>
<dbReference type="InParanoid" id="E0VSQ0"/>
<evidence type="ECO:0000313" key="14">
    <source>
        <dbReference type="Proteomes" id="UP000009046"/>
    </source>
</evidence>
<keyword evidence="5 11" id="KW-0812">Transmembrane</keyword>
<dbReference type="Proteomes" id="UP000009046">
    <property type="component" value="Unassembled WGS sequence"/>
</dbReference>